<sequence>MRMVSPVLSLRGVTKRFGGLVAVNGMDFDVTEHEVLGLIGPNGSGKSTTLNLISGALMPSEGTISLRGAPITHLAAQDIARKGVARTFQLVRLLPSMTVLENVKAGAVFGHRRRWGTEANAQAQALMEQVGLAGRGHLKVGQLTYIDTKRVELARALAGDPKVLLLDEWLAGLNPTELEEGIALIRRLRDEGRTVILVEHVMDAIRSLCDRCVVMASGTKIAEGAVADVLADPEVIRAYLGDDDD</sequence>
<dbReference type="InterPro" id="IPR051120">
    <property type="entry name" value="ABC_AA/LPS_Transport"/>
</dbReference>
<dbReference type="GO" id="GO:0042941">
    <property type="term" value="P:D-alanine transmembrane transport"/>
    <property type="evidence" value="ECO:0007669"/>
    <property type="project" value="TreeGrafter"/>
</dbReference>
<dbReference type="GO" id="GO:1903806">
    <property type="term" value="P:L-isoleucine import across plasma membrane"/>
    <property type="evidence" value="ECO:0007669"/>
    <property type="project" value="TreeGrafter"/>
</dbReference>
<gene>
    <name evidence="5" type="ORF">C8N44_11063</name>
</gene>
<dbReference type="GO" id="GO:0005524">
    <property type="term" value="F:ATP binding"/>
    <property type="evidence" value="ECO:0007669"/>
    <property type="project" value="UniProtKB-KW"/>
</dbReference>
<dbReference type="Proteomes" id="UP000244069">
    <property type="component" value="Unassembled WGS sequence"/>
</dbReference>
<dbReference type="PANTHER" id="PTHR45772:SF7">
    <property type="entry name" value="AMINO ACID ABC TRANSPORTER ATP-BINDING PROTEIN"/>
    <property type="match status" value="1"/>
</dbReference>
<evidence type="ECO:0000313" key="5">
    <source>
        <dbReference type="EMBL" id="PTX48064.1"/>
    </source>
</evidence>
<dbReference type="Pfam" id="PF00005">
    <property type="entry name" value="ABC_tran"/>
    <property type="match status" value="1"/>
</dbReference>
<dbReference type="SUPFAM" id="SSF52540">
    <property type="entry name" value="P-loop containing nucleoside triphosphate hydrolases"/>
    <property type="match status" value="1"/>
</dbReference>
<dbReference type="AlphaFoldDB" id="A0A2T6AW73"/>
<comment type="caution">
    <text evidence="5">The sequence shown here is derived from an EMBL/GenBank/DDBJ whole genome shotgun (WGS) entry which is preliminary data.</text>
</comment>
<proteinExistence type="predicted"/>
<keyword evidence="3 5" id="KW-0067">ATP-binding</keyword>
<dbReference type="CDD" id="cd03219">
    <property type="entry name" value="ABC_Mj1267_LivG_branched"/>
    <property type="match status" value="1"/>
</dbReference>
<dbReference type="GO" id="GO:0005886">
    <property type="term" value="C:plasma membrane"/>
    <property type="evidence" value="ECO:0007669"/>
    <property type="project" value="TreeGrafter"/>
</dbReference>
<protein>
    <submittedName>
        <fullName evidence="5">Amino acid/amide ABC transporter ATP-binding protein 1 (HAAT family)</fullName>
    </submittedName>
</protein>
<keyword evidence="6" id="KW-1185">Reference proteome</keyword>
<dbReference type="Gene3D" id="3.40.50.300">
    <property type="entry name" value="P-loop containing nucleotide triphosphate hydrolases"/>
    <property type="match status" value="1"/>
</dbReference>
<dbReference type="InterPro" id="IPR003593">
    <property type="entry name" value="AAA+_ATPase"/>
</dbReference>
<dbReference type="GO" id="GO:1903805">
    <property type="term" value="P:L-valine import across plasma membrane"/>
    <property type="evidence" value="ECO:0007669"/>
    <property type="project" value="TreeGrafter"/>
</dbReference>
<evidence type="ECO:0000259" key="4">
    <source>
        <dbReference type="PROSITE" id="PS50893"/>
    </source>
</evidence>
<evidence type="ECO:0000256" key="2">
    <source>
        <dbReference type="ARBA" id="ARBA00022741"/>
    </source>
</evidence>
<dbReference type="GO" id="GO:0015808">
    <property type="term" value="P:L-alanine transport"/>
    <property type="evidence" value="ECO:0007669"/>
    <property type="project" value="TreeGrafter"/>
</dbReference>
<keyword evidence="1" id="KW-0813">Transport</keyword>
<dbReference type="GO" id="GO:0005304">
    <property type="term" value="F:L-valine transmembrane transporter activity"/>
    <property type="evidence" value="ECO:0007669"/>
    <property type="project" value="TreeGrafter"/>
</dbReference>
<dbReference type="InterPro" id="IPR032823">
    <property type="entry name" value="BCA_ABC_TP_C"/>
</dbReference>
<keyword evidence="2" id="KW-0547">Nucleotide-binding</keyword>
<dbReference type="InterPro" id="IPR027417">
    <property type="entry name" value="P-loop_NTPase"/>
</dbReference>
<feature type="domain" description="ABC transporter" evidence="4">
    <location>
        <begin position="8"/>
        <end position="242"/>
    </location>
</feature>
<dbReference type="EMBL" id="QBKN01000010">
    <property type="protein sequence ID" value="PTX48064.1"/>
    <property type="molecule type" value="Genomic_DNA"/>
</dbReference>
<evidence type="ECO:0000313" key="6">
    <source>
        <dbReference type="Proteomes" id="UP000244069"/>
    </source>
</evidence>
<organism evidence="5 6">
    <name type="scientific">Allosediminivita pacifica</name>
    <dbReference type="NCBI Taxonomy" id="1267769"/>
    <lineage>
        <taxon>Bacteria</taxon>
        <taxon>Pseudomonadati</taxon>
        <taxon>Pseudomonadota</taxon>
        <taxon>Alphaproteobacteria</taxon>
        <taxon>Rhodobacterales</taxon>
        <taxon>Paracoccaceae</taxon>
        <taxon>Allosediminivita</taxon>
    </lineage>
</organism>
<dbReference type="PROSITE" id="PS50893">
    <property type="entry name" value="ABC_TRANSPORTER_2"/>
    <property type="match status" value="1"/>
</dbReference>
<name>A0A2T6AW73_9RHOB</name>
<dbReference type="PANTHER" id="PTHR45772">
    <property type="entry name" value="CONSERVED COMPONENT OF ABC TRANSPORTER FOR NATURAL AMINO ACIDS-RELATED"/>
    <property type="match status" value="1"/>
</dbReference>
<accession>A0A2T6AW73</accession>
<evidence type="ECO:0000256" key="1">
    <source>
        <dbReference type="ARBA" id="ARBA00022448"/>
    </source>
</evidence>
<evidence type="ECO:0000256" key="3">
    <source>
        <dbReference type="ARBA" id="ARBA00022840"/>
    </source>
</evidence>
<dbReference type="Pfam" id="PF12399">
    <property type="entry name" value="BCA_ABC_TP_C"/>
    <property type="match status" value="1"/>
</dbReference>
<dbReference type="GO" id="GO:0016887">
    <property type="term" value="F:ATP hydrolysis activity"/>
    <property type="evidence" value="ECO:0007669"/>
    <property type="project" value="InterPro"/>
</dbReference>
<dbReference type="GO" id="GO:0015192">
    <property type="term" value="F:L-phenylalanine transmembrane transporter activity"/>
    <property type="evidence" value="ECO:0007669"/>
    <property type="project" value="TreeGrafter"/>
</dbReference>
<dbReference type="SMART" id="SM00382">
    <property type="entry name" value="AAA"/>
    <property type="match status" value="1"/>
</dbReference>
<dbReference type="InterPro" id="IPR003439">
    <property type="entry name" value="ABC_transporter-like_ATP-bd"/>
</dbReference>
<dbReference type="GO" id="GO:0015188">
    <property type="term" value="F:L-isoleucine transmembrane transporter activity"/>
    <property type="evidence" value="ECO:0007669"/>
    <property type="project" value="TreeGrafter"/>
</dbReference>
<reference evidence="5 6" key="1">
    <citation type="submission" date="2018-04" db="EMBL/GenBank/DDBJ databases">
        <title>Genomic Encyclopedia of Archaeal and Bacterial Type Strains, Phase II (KMG-II): from individual species to whole genera.</title>
        <authorList>
            <person name="Goeker M."/>
        </authorList>
    </citation>
    <scope>NUCLEOTIDE SEQUENCE [LARGE SCALE GENOMIC DNA]</scope>
    <source>
        <strain evidence="5 6">DSM 29329</strain>
    </source>
</reference>